<comment type="similarity">
    <text evidence="1">Belongs to the asaB hydroxylase/desaturase family.</text>
</comment>
<dbReference type="PANTHER" id="PTHR34598">
    <property type="entry name" value="BLL6449 PROTEIN"/>
    <property type="match status" value="1"/>
</dbReference>
<comment type="caution">
    <text evidence="2">The sequence shown here is derived from an EMBL/GenBank/DDBJ whole genome shotgun (WGS) entry which is preliminary data.</text>
</comment>
<protein>
    <submittedName>
        <fullName evidence="2">Gibberellin cluster GA4 desaturase</fullName>
    </submittedName>
</protein>
<reference evidence="2" key="1">
    <citation type="submission" date="2019-07" db="EMBL/GenBank/DDBJ databases">
        <title>Hyphodiscus hymeniophilus genome sequencing and assembly.</title>
        <authorList>
            <person name="Kramer G."/>
            <person name="Nodwell J."/>
        </authorList>
    </citation>
    <scope>NUCLEOTIDE SEQUENCE</scope>
    <source>
        <strain evidence="2">ATCC 34498</strain>
    </source>
</reference>
<dbReference type="PANTHER" id="PTHR34598:SF3">
    <property type="entry name" value="OXIDOREDUCTASE AN1597"/>
    <property type="match status" value="1"/>
</dbReference>
<dbReference type="GO" id="GO:0016491">
    <property type="term" value="F:oxidoreductase activity"/>
    <property type="evidence" value="ECO:0007669"/>
    <property type="project" value="InterPro"/>
</dbReference>
<dbReference type="InterPro" id="IPR044053">
    <property type="entry name" value="AsaB-like"/>
</dbReference>
<proteinExistence type="inferred from homology"/>
<keyword evidence="3" id="KW-1185">Reference proteome</keyword>
<dbReference type="EMBL" id="VNKQ01000014">
    <property type="protein sequence ID" value="KAG0646899.1"/>
    <property type="molecule type" value="Genomic_DNA"/>
</dbReference>
<dbReference type="NCBIfam" id="NF041278">
    <property type="entry name" value="CmcJ_NvfI_EfuI"/>
    <property type="match status" value="1"/>
</dbReference>
<gene>
    <name evidence="2" type="ORF">D0Z07_6079</name>
</gene>
<evidence type="ECO:0000256" key="1">
    <source>
        <dbReference type="ARBA" id="ARBA00023604"/>
    </source>
</evidence>
<dbReference type="OrthoDB" id="412788at2759"/>
<dbReference type="Proteomes" id="UP000785200">
    <property type="component" value="Unassembled WGS sequence"/>
</dbReference>
<dbReference type="AlphaFoldDB" id="A0A9P6VFJ1"/>
<evidence type="ECO:0000313" key="2">
    <source>
        <dbReference type="EMBL" id="KAG0646899.1"/>
    </source>
</evidence>
<organism evidence="2 3">
    <name type="scientific">Hyphodiscus hymeniophilus</name>
    <dbReference type="NCBI Taxonomy" id="353542"/>
    <lineage>
        <taxon>Eukaryota</taxon>
        <taxon>Fungi</taxon>
        <taxon>Dikarya</taxon>
        <taxon>Ascomycota</taxon>
        <taxon>Pezizomycotina</taxon>
        <taxon>Leotiomycetes</taxon>
        <taxon>Helotiales</taxon>
        <taxon>Hyphodiscaceae</taxon>
        <taxon>Hyphodiscus</taxon>
    </lineage>
</organism>
<sequence length="351" mass="39810">MSTTTLTVTSPPNYLSTEQQLAEITFVEPDASCDPWDCDYFSIPRPLTIACEKLPLHNLRSEIFSVNSPYGLEKSGFTAVKHRSAFYDAPYSINSFMDERLVGDVYIPETEELVKSVTGAKNVYSISAGIRLHPSSPLMKTVAENLANPPTEPERCGVKFDREAIDLTKAYIGGVKEDQKVGPARTMHIDFSPRGAAKQLRHLRRDIREQAEDIIKIEDEMKEGDVYEGRRYAVYSIWRPLRTVKKDPIAVCDGRSINPETDLIEHVYKNLGEDGDYLTEVHMLQSQNAASQKWYYIKEQQPDEVMFIQFFDSHAKKEGRVVGVPHGSPVLIGNEETELRNSVEIRCLAFW</sequence>
<name>A0A9P6VFJ1_9HELO</name>
<accession>A0A9P6VFJ1</accession>
<evidence type="ECO:0000313" key="3">
    <source>
        <dbReference type="Proteomes" id="UP000785200"/>
    </source>
</evidence>